<keyword evidence="7" id="KW-0325">Glycoprotein</keyword>
<keyword evidence="9" id="KW-1185">Reference proteome</keyword>
<keyword evidence="4" id="KW-1133">Transmembrane helix</keyword>
<keyword evidence="5" id="KW-0472">Membrane</keyword>
<dbReference type="InterPro" id="IPR032675">
    <property type="entry name" value="LRR_dom_sf"/>
</dbReference>
<gene>
    <name evidence="8" type="ORF">Fmac_019800</name>
</gene>
<evidence type="ECO:0000256" key="1">
    <source>
        <dbReference type="ARBA" id="ARBA00004479"/>
    </source>
</evidence>
<organism evidence="8 9">
    <name type="scientific">Flemingia macrophylla</name>
    <dbReference type="NCBI Taxonomy" id="520843"/>
    <lineage>
        <taxon>Eukaryota</taxon>
        <taxon>Viridiplantae</taxon>
        <taxon>Streptophyta</taxon>
        <taxon>Embryophyta</taxon>
        <taxon>Tracheophyta</taxon>
        <taxon>Spermatophyta</taxon>
        <taxon>Magnoliopsida</taxon>
        <taxon>eudicotyledons</taxon>
        <taxon>Gunneridae</taxon>
        <taxon>Pentapetalae</taxon>
        <taxon>rosids</taxon>
        <taxon>fabids</taxon>
        <taxon>Fabales</taxon>
        <taxon>Fabaceae</taxon>
        <taxon>Papilionoideae</taxon>
        <taxon>50 kb inversion clade</taxon>
        <taxon>NPAAA clade</taxon>
        <taxon>indigoferoid/millettioid clade</taxon>
        <taxon>Phaseoleae</taxon>
        <taxon>Flemingia</taxon>
    </lineage>
</organism>
<dbReference type="Proteomes" id="UP001603857">
    <property type="component" value="Unassembled WGS sequence"/>
</dbReference>
<evidence type="ECO:0000256" key="7">
    <source>
        <dbReference type="ARBA" id="ARBA00023180"/>
    </source>
</evidence>
<sequence length="141" mass="15930">MSLSNNGFAGRIPNLTGFWQPNTIDLTVNQFYGDLPNLPLSLRKNYYHHNILSGQLTPLKELIYLKWLDVSDNRLSGAINGIRVVHLNVSFNRFNTFEIINYSLKGPRLQVLEAEGNHLRGRLPVNLASFVNLTSINLANP</sequence>
<keyword evidence="2" id="KW-0812">Transmembrane</keyword>
<evidence type="ECO:0000256" key="3">
    <source>
        <dbReference type="ARBA" id="ARBA00022729"/>
    </source>
</evidence>
<dbReference type="SUPFAM" id="SSF52058">
    <property type="entry name" value="L domain-like"/>
    <property type="match status" value="1"/>
</dbReference>
<keyword evidence="3" id="KW-0732">Signal</keyword>
<dbReference type="InterPro" id="IPR001611">
    <property type="entry name" value="Leu-rich_rpt"/>
</dbReference>
<dbReference type="Pfam" id="PF00560">
    <property type="entry name" value="LRR_1"/>
    <property type="match status" value="1"/>
</dbReference>
<dbReference type="InterPro" id="IPR046956">
    <property type="entry name" value="RLP23-like"/>
</dbReference>
<dbReference type="GO" id="GO:0016020">
    <property type="term" value="C:membrane"/>
    <property type="evidence" value="ECO:0007669"/>
    <property type="project" value="UniProtKB-SubCell"/>
</dbReference>
<evidence type="ECO:0000256" key="2">
    <source>
        <dbReference type="ARBA" id="ARBA00022692"/>
    </source>
</evidence>
<protein>
    <submittedName>
        <fullName evidence="8">Uncharacterized protein</fullName>
    </submittedName>
</protein>
<name>A0ABD1M8X2_9FABA</name>
<comment type="subcellular location">
    <subcellularLocation>
        <location evidence="1">Membrane</location>
        <topology evidence="1">Single-pass type I membrane protein</topology>
    </subcellularLocation>
</comment>
<evidence type="ECO:0000256" key="5">
    <source>
        <dbReference type="ARBA" id="ARBA00023136"/>
    </source>
</evidence>
<keyword evidence="6" id="KW-0675">Receptor</keyword>
<dbReference type="PANTHER" id="PTHR48063">
    <property type="entry name" value="LRR RECEPTOR-LIKE KINASE"/>
    <property type="match status" value="1"/>
</dbReference>
<comment type="caution">
    <text evidence="8">The sequence shown here is derived from an EMBL/GenBank/DDBJ whole genome shotgun (WGS) entry which is preliminary data.</text>
</comment>
<dbReference type="EMBL" id="JBGMDY010000006">
    <property type="protein sequence ID" value="KAL2332219.1"/>
    <property type="molecule type" value="Genomic_DNA"/>
</dbReference>
<accession>A0ABD1M8X2</accession>
<evidence type="ECO:0000313" key="8">
    <source>
        <dbReference type="EMBL" id="KAL2332219.1"/>
    </source>
</evidence>
<proteinExistence type="predicted"/>
<reference evidence="8 9" key="1">
    <citation type="submission" date="2024-08" db="EMBL/GenBank/DDBJ databases">
        <title>Insights into the chromosomal genome structure of Flemingia macrophylla.</title>
        <authorList>
            <person name="Ding Y."/>
            <person name="Zhao Y."/>
            <person name="Bi W."/>
            <person name="Wu M."/>
            <person name="Zhao G."/>
            <person name="Gong Y."/>
            <person name="Li W."/>
            <person name="Zhang P."/>
        </authorList>
    </citation>
    <scope>NUCLEOTIDE SEQUENCE [LARGE SCALE GENOMIC DNA]</scope>
    <source>
        <strain evidence="8">DYQJB</strain>
        <tissue evidence="8">Leaf</tissue>
    </source>
</reference>
<dbReference type="Gene3D" id="3.80.10.10">
    <property type="entry name" value="Ribonuclease Inhibitor"/>
    <property type="match status" value="1"/>
</dbReference>
<dbReference type="AlphaFoldDB" id="A0ABD1M8X2"/>
<evidence type="ECO:0000256" key="4">
    <source>
        <dbReference type="ARBA" id="ARBA00022989"/>
    </source>
</evidence>
<evidence type="ECO:0000256" key="6">
    <source>
        <dbReference type="ARBA" id="ARBA00023170"/>
    </source>
</evidence>
<evidence type="ECO:0000313" key="9">
    <source>
        <dbReference type="Proteomes" id="UP001603857"/>
    </source>
</evidence>